<dbReference type="EC" id="6.3.4.4" evidence="7 8"/>
<keyword evidence="6 7" id="KW-0342">GTP-binding</keyword>
<dbReference type="HOGENOM" id="CLU_029848_0_0_2"/>
<dbReference type="GO" id="GO:0006614">
    <property type="term" value="P:SRP-dependent cotranslational protein targeting to membrane"/>
    <property type="evidence" value="ECO:0007669"/>
    <property type="project" value="InterPro"/>
</dbReference>
<feature type="binding site" evidence="7">
    <location>
        <begin position="41"/>
        <end position="43"/>
    </location>
    <ligand>
        <name>GTP</name>
        <dbReference type="ChEBI" id="CHEBI:37565"/>
    </ligand>
</feature>
<evidence type="ECO:0000256" key="6">
    <source>
        <dbReference type="ARBA" id="ARBA00023134"/>
    </source>
</evidence>
<feature type="binding site" evidence="7">
    <location>
        <position position="41"/>
    </location>
    <ligand>
        <name>Mg(2+)</name>
        <dbReference type="ChEBI" id="CHEBI:18420"/>
    </ligand>
</feature>
<keyword evidence="3 7" id="KW-0547">Nucleotide-binding</keyword>
<dbReference type="RefSeq" id="WP_012185093.1">
    <property type="nucleotide sequence ID" value="NC_009954.1"/>
</dbReference>
<comment type="subunit">
    <text evidence="7">Homodimer.</text>
</comment>
<protein>
    <recommendedName>
        <fullName evidence="7 8">Adenylosuccinate synthetase</fullName>
        <shortName evidence="7">AMPSase</shortName>
        <shortName evidence="7">AdSS</shortName>
        <ecNumber evidence="7 8">6.3.4.4</ecNumber>
    </recommendedName>
    <alternativeName>
        <fullName evidence="7">IMP--aspartate ligase</fullName>
    </alternativeName>
</protein>
<comment type="cofactor">
    <cofactor evidence="7">
        <name>Mg(2+)</name>
        <dbReference type="ChEBI" id="CHEBI:18420"/>
    </cofactor>
    <text evidence="7">Binds 1 Mg(2+) ion per subunit.</text>
</comment>
<evidence type="ECO:0000313" key="11">
    <source>
        <dbReference type="Proteomes" id="UP000001137"/>
    </source>
</evidence>
<keyword evidence="11" id="KW-1185">Reference proteome</keyword>
<gene>
    <name evidence="7" type="primary">purA</name>
    <name evidence="10" type="ordered locus">Cmaq_0019</name>
</gene>
<dbReference type="GO" id="GO:0046040">
    <property type="term" value="P:IMP metabolic process"/>
    <property type="evidence" value="ECO:0007669"/>
    <property type="project" value="TreeGrafter"/>
</dbReference>
<feature type="binding site" description="in other chain" evidence="7">
    <location>
        <position position="252"/>
    </location>
    <ligand>
        <name>IMP</name>
        <dbReference type="ChEBI" id="CHEBI:58053"/>
        <note>ligand shared between dimeric partners</note>
    </ligand>
</feature>
<proteinExistence type="inferred from homology"/>
<feature type="binding site" description="in other chain" evidence="7">
    <location>
        <begin position="39"/>
        <end position="42"/>
    </location>
    <ligand>
        <name>IMP</name>
        <dbReference type="ChEBI" id="CHEBI:58053"/>
        <note>ligand shared between dimeric partners</note>
    </ligand>
</feature>
<dbReference type="GeneID" id="5710052"/>
<feature type="binding site" evidence="7">
    <location>
        <begin position="280"/>
        <end position="282"/>
    </location>
    <ligand>
        <name>GTP</name>
        <dbReference type="ChEBI" id="CHEBI:37565"/>
    </ligand>
</feature>
<feature type="binding site" description="in other chain" evidence="7">
    <location>
        <position position="175"/>
    </location>
    <ligand>
        <name>IMP</name>
        <dbReference type="ChEBI" id="CHEBI:58053"/>
        <note>ligand shared between dimeric partners</note>
    </ligand>
</feature>
<feature type="binding site" description="in other chain" evidence="7">
    <location>
        <position position="123"/>
    </location>
    <ligand>
        <name>IMP</name>
        <dbReference type="ChEBI" id="CHEBI:58053"/>
        <note>ligand shared between dimeric partners</note>
    </ligand>
</feature>
<evidence type="ECO:0000259" key="9">
    <source>
        <dbReference type="PROSITE" id="PS00300"/>
    </source>
</evidence>
<dbReference type="NCBIfam" id="NF003295">
    <property type="entry name" value="PRK04293.1"/>
    <property type="match status" value="1"/>
</dbReference>
<sequence>MPLTVVVGGFFGDEGKGKVISYLSLVDKPDICVRTGSINAGHTVNLRDRTWKVRIIPSCFPNEETRLMIAPGALFSISVLMREIDETGSRGRVWVDYSSGIIEDKHVEAERRDEYLMKTIGSTGQGVGAAMVDRVLRRLKLARDFEELRGMLIDVPREVNESLERGRLVIIEGTQGTFLSLYHGTYPYVTSRDTTASGIISEVGVSPRSVSDIILIFKAFVSRVGAGELPGELKPEEAEARGWVEKGTVTGRLRRVAPFNIDLAKRAVMLNKPTQIAITKLDALFPEARGRRKWGELPTEARKWINNISEELGVPVTLIGTGEDALDMVDLRGESQ</sequence>
<dbReference type="InterPro" id="IPR000897">
    <property type="entry name" value="SRP54_GTPase_dom"/>
</dbReference>
<dbReference type="PANTHER" id="PTHR11846:SF0">
    <property type="entry name" value="ADENYLOSUCCINATE SYNTHETASE"/>
    <property type="match status" value="1"/>
</dbReference>
<comment type="subcellular location">
    <subcellularLocation>
        <location evidence="7">Cytoplasm</location>
    </subcellularLocation>
</comment>
<dbReference type="GO" id="GO:0044208">
    <property type="term" value="P:'de novo' AMP biosynthetic process"/>
    <property type="evidence" value="ECO:0007669"/>
    <property type="project" value="UniProtKB-UniRule"/>
</dbReference>
<dbReference type="InterPro" id="IPR018220">
    <property type="entry name" value="Adenylosuccin_syn_GTP-bd"/>
</dbReference>
<name>A8M9J2_CALMQ</name>
<comment type="similarity">
    <text evidence="7 8">Belongs to the adenylosuccinate synthetase family.</text>
</comment>
<dbReference type="InterPro" id="IPR042109">
    <property type="entry name" value="Adenylosuccinate_synth_dom1"/>
</dbReference>
<feature type="binding site" evidence="7">
    <location>
        <begin position="320"/>
        <end position="322"/>
    </location>
    <ligand>
        <name>GTP</name>
        <dbReference type="ChEBI" id="CHEBI:37565"/>
    </ligand>
</feature>
<dbReference type="InterPro" id="IPR042111">
    <property type="entry name" value="Adenylosuccinate_synth_dom3"/>
</dbReference>
<feature type="active site" description="Proton donor" evidence="7">
    <location>
        <position position="42"/>
    </location>
</feature>
<comment type="function">
    <text evidence="7">Plays an important role in the de novo pathway of purine nucleotide biosynthesis. Catalyzes the first committed step in the biosynthesis of AMP from IMP.</text>
</comment>
<dbReference type="eggNOG" id="arCOG04387">
    <property type="taxonomic scope" value="Archaea"/>
</dbReference>
<dbReference type="Pfam" id="PF00709">
    <property type="entry name" value="Adenylsucc_synt"/>
    <property type="match status" value="2"/>
</dbReference>
<dbReference type="GO" id="GO:0005525">
    <property type="term" value="F:GTP binding"/>
    <property type="evidence" value="ECO:0007669"/>
    <property type="project" value="UniProtKB-UniRule"/>
</dbReference>
<dbReference type="Gene3D" id="3.40.440.10">
    <property type="entry name" value="Adenylosuccinate Synthetase, subunit A, domain 1"/>
    <property type="match status" value="2"/>
</dbReference>
<dbReference type="GO" id="GO:0004019">
    <property type="term" value="F:adenylosuccinate synthase activity"/>
    <property type="evidence" value="ECO:0007669"/>
    <property type="project" value="UniProtKB-UniRule"/>
</dbReference>
<feature type="binding site" evidence="7">
    <location>
        <begin position="12"/>
        <end position="18"/>
    </location>
    <ligand>
        <name>GTP</name>
        <dbReference type="ChEBI" id="CHEBI:37565"/>
    </ligand>
</feature>
<dbReference type="EMBL" id="CP000852">
    <property type="protein sequence ID" value="ABW00873.1"/>
    <property type="molecule type" value="Genomic_DNA"/>
</dbReference>
<dbReference type="Gene3D" id="3.90.170.10">
    <property type="entry name" value="Adenylosuccinate Synthetase, subunit A, domain 3"/>
    <property type="match status" value="2"/>
</dbReference>
<dbReference type="KEGG" id="cma:Cmaq_0019"/>
<dbReference type="HAMAP" id="MF_00011">
    <property type="entry name" value="Adenylosucc_synth"/>
    <property type="match status" value="1"/>
</dbReference>
<reference evidence="10 11" key="1">
    <citation type="submission" date="2007-10" db="EMBL/GenBank/DDBJ databases">
        <title>Complete sequence of Caldivirga maquilingensis IC-167.</title>
        <authorList>
            <consortium name="US DOE Joint Genome Institute"/>
            <person name="Copeland A."/>
            <person name="Lucas S."/>
            <person name="Lapidus A."/>
            <person name="Barry K."/>
            <person name="Glavina del Rio T."/>
            <person name="Dalin E."/>
            <person name="Tice H."/>
            <person name="Pitluck S."/>
            <person name="Saunders E."/>
            <person name="Brettin T."/>
            <person name="Bruce D."/>
            <person name="Detter J.C."/>
            <person name="Han C."/>
            <person name="Schmutz J."/>
            <person name="Larimer F."/>
            <person name="Land M."/>
            <person name="Hauser L."/>
            <person name="Kyrpides N."/>
            <person name="Ivanova N."/>
            <person name="Biddle J.F."/>
            <person name="Zhang Z."/>
            <person name="Fitz-Gibbon S.T."/>
            <person name="Lowe T.M."/>
            <person name="Saltikov C."/>
            <person name="House C.H."/>
            <person name="Richardson P."/>
        </authorList>
    </citation>
    <scope>NUCLEOTIDE SEQUENCE [LARGE SCALE GENOMIC DNA]</scope>
    <source>
        <strain evidence="11">ATCC 700844 / DSM 13496 / JCM 10307 / IC-167</strain>
    </source>
</reference>
<evidence type="ECO:0000256" key="4">
    <source>
        <dbReference type="ARBA" id="ARBA00022755"/>
    </source>
</evidence>
<evidence type="ECO:0000256" key="2">
    <source>
        <dbReference type="ARBA" id="ARBA00022723"/>
    </source>
</evidence>
<dbReference type="PROSITE" id="PS01266">
    <property type="entry name" value="ADENYLOSUCCIN_SYN_1"/>
    <property type="match status" value="1"/>
</dbReference>
<feature type="binding site" description="in other chain" evidence="7">
    <location>
        <position position="190"/>
    </location>
    <ligand>
        <name>IMP</name>
        <dbReference type="ChEBI" id="CHEBI:58053"/>
        <note>ligand shared between dimeric partners</note>
    </ligand>
</feature>
<evidence type="ECO:0000256" key="7">
    <source>
        <dbReference type="HAMAP-Rule" id="MF_00011"/>
    </source>
</evidence>
<feature type="binding site" evidence="7">
    <location>
        <position position="254"/>
    </location>
    <ligand>
        <name>GTP</name>
        <dbReference type="ChEBI" id="CHEBI:37565"/>
    </ligand>
</feature>
<feature type="domain" description="SRP54-type proteins GTP-binding" evidence="9">
    <location>
        <begin position="315"/>
        <end position="328"/>
    </location>
</feature>
<evidence type="ECO:0000256" key="8">
    <source>
        <dbReference type="RuleBase" id="RU000520"/>
    </source>
</evidence>
<dbReference type="Proteomes" id="UP000001137">
    <property type="component" value="Chromosome"/>
</dbReference>
<dbReference type="InterPro" id="IPR001114">
    <property type="entry name" value="Adenylosuccinate_synthetase"/>
</dbReference>
<comment type="catalytic activity">
    <reaction evidence="7 8">
        <text>IMP + L-aspartate + GTP = N(6)-(1,2-dicarboxyethyl)-AMP + GDP + phosphate + 2 H(+)</text>
        <dbReference type="Rhea" id="RHEA:15753"/>
        <dbReference type="ChEBI" id="CHEBI:15378"/>
        <dbReference type="ChEBI" id="CHEBI:29991"/>
        <dbReference type="ChEBI" id="CHEBI:37565"/>
        <dbReference type="ChEBI" id="CHEBI:43474"/>
        <dbReference type="ChEBI" id="CHEBI:57567"/>
        <dbReference type="ChEBI" id="CHEBI:58053"/>
        <dbReference type="ChEBI" id="CHEBI:58189"/>
        <dbReference type="EC" id="6.3.4.4"/>
    </reaction>
</comment>
<evidence type="ECO:0000256" key="3">
    <source>
        <dbReference type="ARBA" id="ARBA00022741"/>
    </source>
</evidence>
<dbReference type="OrthoDB" id="372247at2157"/>
<dbReference type="InterPro" id="IPR027417">
    <property type="entry name" value="P-loop_NTPase"/>
</dbReference>
<dbReference type="SUPFAM" id="SSF52540">
    <property type="entry name" value="P-loop containing nucleoside triphosphate hydrolases"/>
    <property type="match status" value="1"/>
</dbReference>
<organism evidence="10 11">
    <name type="scientific">Caldivirga maquilingensis (strain ATCC 700844 / DSM 13496 / JCM 10307 / IC-167)</name>
    <dbReference type="NCBI Taxonomy" id="397948"/>
    <lineage>
        <taxon>Archaea</taxon>
        <taxon>Thermoproteota</taxon>
        <taxon>Thermoprotei</taxon>
        <taxon>Thermoproteales</taxon>
        <taxon>Thermoproteaceae</taxon>
        <taxon>Caldivirga</taxon>
    </lineage>
</organism>
<feature type="binding site" evidence="7">
    <location>
        <position position="137"/>
    </location>
    <ligand>
        <name>IMP</name>
        <dbReference type="ChEBI" id="CHEBI:58053"/>
        <note>ligand shared between dimeric partners</note>
    </ligand>
</feature>
<evidence type="ECO:0000313" key="10">
    <source>
        <dbReference type="EMBL" id="ABW00873.1"/>
    </source>
</evidence>
<dbReference type="STRING" id="397948.Cmaq_0019"/>
<dbReference type="SMART" id="SM00788">
    <property type="entry name" value="Adenylsucc_synt"/>
    <property type="match status" value="1"/>
</dbReference>
<keyword evidence="5 7" id="KW-0460">Magnesium</keyword>
<keyword evidence="2 7" id="KW-0479">Metal-binding</keyword>
<dbReference type="UniPathway" id="UPA00075">
    <property type="reaction ID" value="UER00335"/>
</dbReference>
<comment type="pathway">
    <text evidence="7 8">Purine metabolism; AMP biosynthesis via de novo pathway; AMP from IMP: step 1/2.</text>
</comment>
<keyword evidence="7" id="KW-0963">Cytoplasm</keyword>
<feature type="binding site" evidence="7">
    <location>
        <position position="13"/>
    </location>
    <ligand>
        <name>Mg(2+)</name>
        <dbReference type="ChEBI" id="CHEBI:18420"/>
    </ligand>
</feature>
<dbReference type="PANTHER" id="PTHR11846">
    <property type="entry name" value="ADENYLOSUCCINATE SYNTHETASE"/>
    <property type="match status" value="1"/>
</dbReference>
<keyword evidence="4 7" id="KW-0658">Purine biosynthesis</keyword>
<dbReference type="PROSITE" id="PS00300">
    <property type="entry name" value="SRP54"/>
    <property type="match status" value="1"/>
</dbReference>
<accession>A8M9J2</accession>
<feature type="active site" description="Proton acceptor" evidence="7">
    <location>
        <position position="13"/>
    </location>
</feature>
<evidence type="ECO:0000256" key="5">
    <source>
        <dbReference type="ARBA" id="ARBA00022842"/>
    </source>
</evidence>
<keyword evidence="1 7" id="KW-0436">Ligase</keyword>
<dbReference type="GO" id="GO:0000287">
    <property type="term" value="F:magnesium ion binding"/>
    <property type="evidence" value="ECO:0007669"/>
    <property type="project" value="UniProtKB-UniRule"/>
</dbReference>
<dbReference type="GO" id="GO:0005737">
    <property type="term" value="C:cytoplasm"/>
    <property type="evidence" value="ECO:0007669"/>
    <property type="project" value="UniProtKB-SubCell"/>
</dbReference>
<dbReference type="AlphaFoldDB" id="A8M9J2"/>
<feature type="binding site" evidence="7">
    <location>
        <begin position="248"/>
        <end position="254"/>
    </location>
    <ligand>
        <name>substrate</name>
    </ligand>
</feature>
<evidence type="ECO:0000256" key="1">
    <source>
        <dbReference type="ARBA" id="ARBA00022598"/>
    </source>
</evidence>
<feature type="binding site" description="in other chain" evidence="7">
    <location>
        <begin position="13"/>
        <end position="16"/>
    </location>
    <ligand>
        <name>IMP</name>
        <dbReference type="ChEBI" id="CHEBI:58053"/>
        <note>ligand shared between dimeric partners</note>
    </ligand>
</feature>